<gene>
    <name evidence="2" type="ORF">T190423A01A_20249</name>
</gene>
<keyword evidence="3" id="KW-1185">Reference proteome</keyword>
<dbReference type="Proteomes" id="UP001497527">
    <property type="component" value="Unassembled WGS sequence"/>
</dbReference>
<dbReference type="RefSeq" id="WP_348715810.1">
    <property type="nucleotide sequence ID" value="NZ_CAXJIO010000011.1"/>
</dbReference>
<protein>
    <submittedName>
        <fullName evidence="2">TPR_REGION domain-containing protein</fullName>
    </submittedName>
</protein>
<dbReference type="SUPFAM" id="SSF48452">
    <property type="entry name" value="TPR-like"/>
    <property type="match status" value="1"/>
</dbReference>
<name>A0ABM9PA92_9FLAO</name>
<dbReference type="InterPro" id="IPR011990">
    <property type="entry name" value="TPR-like_helical_dom_sf"/>
</dbReference>
<evidence type="ECO:0000313" key="2">
    <source>
        <dbReference type="EMBL" id="CAL2102498.1"/>
    </source>
</evidence>
<comment type="caution">
    <text evidence="2">The sequence shown here is derived from an EMBL/GenBank/DDBJ whole genome shotgun (WGS) entry which is preliminary data.</text>
</comment>
<dbReference type="Gene3D" id="1.25.40.10">
    <property type="entry name" value="Tetratricopeptide repeat domain"/>
    <property type="match status" value="1"/>
</dbReference>
<proteinExistence type="predicted"/>
<reference evidence="2 3" key="1">
    <citation type="submission" date="2024-05" db="EMBL/GenBank/DDBJ databases">
        <authorList>
            <person name="Duchaud E."/>
        </authorList>
    </citation>
    <scope>NUCLEOTIDE SEQUENCE [LARGE SCALE GENOMIC DNA]</scope>
    <source>
        <strain evidence="2">Ena-SAMPLE-TAB-13-05-2024-13:56:06:370-140308</strain>
    </source>
</reference>
<organism evidence="2 3">
    <name type="scientific">Tenacibaculum polynesiense</name>
    <dbReference type="NCBI Taxonomy" id="3137857"/>
    <lineage>
        <taxon>Bacteria</taxon>
        <taxon>Pseudomonadati</taxon>
        <taxon>Bacteroidota</taxon>
        <taxon>Flavobacteriia</taxon>
        <taxon>Flavobacteriales</taxon>
        <taxon>Flavobacteriaceae</taxon>
        <taxon>Tenacibaculum</taxon>
    </lineage>
</organism>
<evidence type="ECO:0000256" key="1">
    <source>
        <dbReference type="SAM" id="MobiDB-lite"/>
    </source>
</evidence>
<feature type="region of interest" description="Disordered" evidence="1">
    <location>
        <begin position="157"/>
        <end position="176"/>
    </location>
</feature>
<dbReference type="EMBL" id="CAXJIO010000011">
    <property type="protein sequence ID" value="CAL2102498.1"/>
    <property type="molecule type" value="Genomic_DNA"/>
</dbReference>
<feature type="compositionally biased region" description="Basic residues" evidence="1">
    <location>
        <begin position="159"/>
        <end position="176"/>
    </location>
</feature>
<evidence type="ECO:0000313" key="3">
    <source>
        <dbReference type="Proteomes" id="UP001497527"/>
    </source>
</evidence>
<sequence length="176" mass="20738">MKTLANNYIFKALDAFPYDLEEAMEALTYALAYEEKNVMALCLMGRIYAEHLCDFEQAKQYYTEALAENINAFHVYPNYINVLLWNEDHNEAERLIDFALTLKGADKGVLHVAKAQLYEQKESYKKALKFLKEAKKYTYNESYMYTIKEHISRVEDKIPKKKKQKSKKKENKKCYG</sequence>
<accession>A0ABM9PA92</accession>